<evidence type="ECO:0000313" key="1">
    <source>
        <dbReference type="EMBL" id="GCE63907.1"/>
    </source>
</evidence>
<dbReference type="AlphaFoldDB" id="A0A478FRT4"/>
<reference evidence="1 2" key="1">
    <citation type="submission" date="2019-01" db="EMBL/GenBank/DDBJ databases">
        <title>Draft genome sequences of Candidatus Mycoplasma haemohominis SWG34-3 identified from a patient with pyrexia, anemia and liver dysfunction.</title>
        <authorList>
            <person name="Sekizuka T."/>
            <person name="Hattori N."/>
            <person name="Katano H."/>
            <person name="Takuma T."/>
            <person name="Ito T."/>
            <person name="Arai N."/>
            <person name="Yanai R."/>
            <person name="Ishii S."/>
            <person name="Miura Y."/>
            <person name="Tokunaga T."/>
            <person name="Watanabe H."/>
            <person name="Nomura N."/>
            <person name="Eguchi J."/>
            <person name="Arai T."/>
            <person name="Hasegawa H."/>
            <person name="Nakamaki T."/>
            <person name="Wakita T."/>
            <person name="Niki Y."/>
            <person name="Kuroda M."/>
        </authorList>
    </citation>
    <scope>NUCLEOTIDE SEQUENCE [LARGE SCALE GENOMIC DNA]</scope>
    <source>
        <strain evidence="1">SWG34-3</strain>
    </source>
</reference>
<proteinExistence type="predicted"/>
<name>A0A478FRT4_9MOLU</name>
<dbReference type="Proteomes" id="UP000324831">
    <property type="component" value="Unassembled WGS sequence"/>
</dbReference>
<comment type="caution">
    <text evidence="1">The sequence shown here is derived from an EMBL/GenBank/DDBJ whole genome shotgun (WGS) entry which is preliminary data.</text>
</comment>
<sequence>MDSAAELYSNAPLNRICWEIYKKSNATEDEKADARLYCSKTGRG</sequence>
<organism evidence="1 2">
    <name type="scientific">Candidatus Mycoplasma haematohominis</name>
    <dbReference type="NCBI Taxonomy" id="1494318"/>
    <lineage>
        <taxon>Bacteria</taxon>
        <taxon>Bacillati</taxon>
        <taxon>Mycoplasmatota</taxon>
        <taxon>Mollicutes</taxon>
        <taxon>Mycoplasmataceae</taxon>
        <taxon>Mycoplasma</taxon>
    </lineage>
</organism>
<evidence type="ECO:0000313" key="2">
    <source>
        <dbReference type="Proteomes" id="UP000324831"/>
    </source>
</evidence>
<protein>
    <submittedName>
        <fullName evidence="1">Uncharacterized protein</fullName>
    </submittedName>
</protein>
<dbReference type="RefSeq" id="WP_369408488.1">
    <property type="nucleotide sequence ID" value="NZ_CACTIB010000016.1"/>
</dbReference>
<dbReference type="EMBL" id="BIMN01000006">
    <property type="protein sequence ID" value="GCE63907.1"/>
    <property type="molecule type" value="Genomic_DNA"/>
</dbReference>
<accession>A0A478FRT4</accession>
<gene>
    <name evidence="1" type="ORF">MHSWG343_09140</name>
</gene>